<keyword evidence="12" id="KW-1185">Reference proteome</keyword>
<reference evidence="12" key="1">
    <citation type="journal article" date="2014" name="Genome Announc.">
        <title>Genome sequence of the pathogenic fungus Sporothrix schenckii (ATCC 58251).</title>
        <authorList>
            <person name="Cuomo C.A."/>
            <person name="Rodriguez-Del Valle N."/>
            <person name="Perez-Sanchez L."/>
            <person name="Abouelleil A."/>
            <person name="Goldberg J."/>
            <person name="Young S."/>
            <person name="Zeng Q."/>
            <person name="Birren B.W."/>
        </authorList>
    </citation>
    <scope>NUCLEOTIDE SEQUENCE [LARGE SCALE GENOMIC DNA]</scope>
    <source>
        <strain evidence="12">ATCC 58251 / de Perez 2211183</strain>
    </source>
</reference>
<keyword evidence="5" id="KW-0136">Cellulose degradation</keyword>
<feature type="chain" id="PRO_5004686661" description="cellulase" evidence="9">
    <location>
        <begin position="22"/>
        <end position="243"/>
    </location>
</feature>
<dbReference type="Gene3D" id="2.40.40.10">
    <property type="entry name" value="RlpA-like domain"/>
    <property type="match status" value="1"/>
</dbReference>
<dbReference type="EC" id="3.2.1.4" evidence="3"/>
<proteinExistence type="inferred from homology"/>
<accession>U7PY78</accession>
<dbReference type="STRING" id="1391915.U7PY78"/>
<evidence type="ECO:0000256" key="3">
    <source>
        <dbReference type="ARBA" id="ARBA00012601"/>
    </source>
</evidence>
<comment type="similarity">
    <text evidence="2">Belongs to the glycosyl hydrolase 45 (cellulase K) family.</text>
</comment>
<dbReference type="OrthoDB" id="10035502at2759"/>
<evidence type="ECO:0000313" key="12">
    <source>
        <dbReference type="Proteomes" id="UP000018087"/>
    </source>
</evidence>
<dbReference type="InterPro" id="IPR000334">
    <property type="entry name" value="Glyco_hydro_45"/>
</dbReference>
<keyword evidence="9" id="KW-0732">Signal</keyword>
<dbReference type="AlphaFoldDB" id="U7PY78"/>
<dbReference type="PANTHER" id="PTHR39730:SF1">
    <property type="entry name" value="ENDOGLUCANASE 1"/>
    <property type="match status" value="1"/>
</dbReference>
<dbReference type="Pfam" id="PF02015">
    <property type="entry name" value="Glyco_hydro_45"/>
    <property type="match status" value="1"/>
</dbReference>
<keyword evidence="8" id="KW-0624">Polysaccharide degradation</keyword>
<sequence>MLFKLVQLILVGRLVAASVEAAVVTSASSYTGWDCCKPICANGNRNSDLLRSRGVARTCDKDNRPQDLNTGLFATTGCSPGGSSYMCDSYQPVPVADDLSYGFAIQVSDNQREDNPNCCKCYEVQWLSGAAAGKKMIVQIVTPGGAGGSVVKDDLIILTPGGGLGYFDQGCPRQYGSRYNWGSDFGGVTGRSSCEQLPSNLQAGCYWRFNWARGDISGWKIQYQQVTCPSRLTNISGCEAKYP</sequence>
<evidence type="ECO:0000256" key="9">
    <source>
        <dbReference type="SAM" id="SignalP"/>
    </source>
</evidence>
<dbReference type="eggNOG" id="ENOG502RXA6">
    <property type="taxonomic scope" value="Eukaryota"/>
</dbReference>
<evidence type="ECO:0000259" key="10">
    <source>
        <dbReference type="Pfam" id="PF02015"/>
    </source>
</evidence>
<dbReference type="SUPFAM" id="SSF50685">
    <property type="entry name" value="Barwin-like endoglucanases"/>
    <property type="match status" value="1"/>
</dbReference>
<gene>
    <name evidence="11" type="ORF">HMPREF1624_03927</name>
</gene>
<keyword evidence="6" id="KW-0119">Carbohydrate metabolism</keyword>
<evidence type="ECO:0000256" key="6">
    <source>
        <dbReference type="ARBA" id="ARBA00023277"/>
    </source>
</evidence>
<evidence type="ECO:0000256" key="4">
    <source>
        <dbReference type="ARBA" id="ARBA00022801"/>
    </source>
</evidence>
<dbReference type="GO" id="GO:0030245">
    <property type="term" value="P:cellulose catabolic process"/>
    <property type="evidence" value="ECO:0007669"/>
    <property type="project" value="UniProtKB-KW"/>
</dbReference>
<name>U7PY78_SPOS1</name>
<organism evidence="11 12">
    <name type="scientific">Sporothrix schenckii (strain ATCC 58251 / de Perez 2211183)</name>
    <name type="common">Rose-picker's disease fungus</name>
    <dbReference type="NCBI Taxonomy" id="1391915"/>
    <lineage>
        <taxon>Eukaryota</taxon>
        <taxon>Fungi</taxon>
        <taxon>Dikarya</taxon>
        <taxon>Ascomycota</taxon>
        <taxon>Pezizomycotina</taxon>
        <taxon>Sordariomycetes</taxon>
        <taxon>Sordariomycetidae</taxon>
        <taxon>Ophiostomatales</taxon>
        <taxon>Ophiostomataceae</taxon>
        <taxon>Sporothrix</taxon>
    </lineage>
</organism>
<comment type="catalytic activity">
    <reaction evidence="1">
        <text>Endohydrolysis of (1-&gt;4)-beta-D-glucosidic linkages in cellulose, lichenin and cereal beta-D-glucans.</text>
        <dbReference type="EC" id="3.2.1.4"/>
    </reaction>
</comment>
<evidence type="ECO:0000256" key="8">
    <source>
        <dbReference type="ARBA" id="ARBA00023326"/>
    </source>
</evidence>
<evidence type="ECO:0000256" key="2">
    <source>
        <dbReference type="ARBA" id="ARBA00007793"/>
    </source>
</evidence>
<feature type="signal peptide" evidence="9">
    <location>
        <begin position="1"/>
        <end position="21"/>
    </location>
</feature>
<keyword evidence="7" id="KW-0326">Glycosidase</keyword>
<evidence type="ECO:0000256" key="5">
    <source>
        <dbReference type="ARBA" id="ARBA00023001"/>
    </source>
</evidence>
<evidence type="ECO:0000256" key="7">
    <source>
        <dbReference type="ARBA" id="ARBA00023295"/>
    </source>
</evidence>
<dbReference type="Proteomes" id="UP000018087">
    <property type="component" value="Unassembled WGS sequence"/>
</dbReference>
<evidence type="ECO:0000256" key="1">
    <source>
        <dbReference type="ARBA" id="ARBA00000966"/>
    </source>
</evidence>
<dbReference type="HOGENOM" id="CLU_045022_2_0_1"/>
<keyword evidence="4" id="KW-0378">Hydrolase</keyword>
<dbReference type="GO" id="GO:0008810">
    <property type="term" value="F:cellulase activity"/>
    <property type="evidence" value="ECO:0007669"/>
    <property type="project" value="UniProtKB-EC"/>
</dbReference>
<evidence type="ECO:0000313" key="11">
    <source>
        <dbReference type="EMBL" id="ERT00553.1"/>
    </source>
</evidence>
<dbReference type="InterPro" id="IPR036908">
    <property type="entry name" value="RlpA-like_sf"/>
</dbReference>
<dbReference type="EMBL" id="KI440844">
    <property type="protein sequence ID" value="ERT00553.1"/>
    <property type="molecule type" value="Genomic_DNA"/>
</dbReference>
<feature type="domain" description="Glycosyl hydrolases family 45 active site" evidence="10">
    <location>
        <begin position="31"/>
        <end position="239"/>
    </location>
</feature>
<dbReference type="InterPro" id="IPR052288">
    <property type="entry name" value="GH45_Enzymes"/>
</dbReference>
<protein>
    <recommendedName>
        <fullName evidence="3">cellulase</fullName>
        <ecNumber evidence="3">3.2.1.4</ecNumber>
    </recommendedName>
</protein>
<dbReference type="PANTHER" id="PTHR39730">
    <property type="entry name" value="ENDOGLUCANASE 1"/>
    <property type="match status" value="1"/>
</dbReference>